<proteinExistence type="predicted"/>
<reference evidence="3 5" key="2">
    <citation type="submission" date="2019-07" db="EMBL/GenBank/DDBJ databases">
        <title>Draft genome of two Muricauda strains isolated from deep sea.</title>
        <authorList>
            <person name="Sun C."/>
        </authorList>
    </citation>
    <scope>NUCLEOTIDE SEQUENCE [LARGE SCALE GENOMIC DNA]</scope>
    <source>
        <strain evidence="3 5">NH166</strain>
    </source>
</reference>
<dbReference type="Proteomes" id="UP000284189">
    <property type="component" value="Unassembled WGS sequence"/>
</dbReference>
<dbReference type="Proteomes" id="UP000321528">
    <property type="component" value="Unassembled WGS sequence"/>
</dbReference>
<sequence length="246" mass="28520">MIKLFSKIHQNLLSEGNIGKYLKYAVGEIILVVIGILIALQINNWNEHRKQDNKRQGYYHQLLDDLNRDLNFTNSIIKEFEAYDENYLDNLENYADESITIEKLYDILIGLKVISSALTFNSSTMESLLNSNDIGLIDPVLRNKLIDLKRLQDLTIKRFDFTNEGKNQIVQNVSLILGSPQMQANLKEQSQLQSLKKDNKMPELILALEATHRWKYLSQIEAVDRLKTMQIELRDIIGTINKKVRK</sequence>
<protein>
    <submittedName>
        <fullName evidence="2">Uncharacterized protein</fullName>
    </submittedName>
</protein>
<dbReference type="OrthoDB" id="821805at2"/>
<dbReference type="EMBL" id="QXFJ01000029">
    <property type="protein sequence ID" value="RIV69319.1"/>
    <property type="molecule type" value="Genomic_DNA"/>
</dbReference>
<dbReference type="EMBL" id="VNWL01000028">
    <property type="protein sequence ID" value="TXK00987.1"/>
    <property type="molecule type" value="Genomic_DNA"/>
</dbReference>
<keyword evidence="1" id="KW-1133">Transmembrane helix</keyword>
<comment type="caution">
    <text evidence="2">The sequence shown here is derived from an EMBL/GenBank/DDBJ whole genome shotgun (WGS) entry which is preliminary data.</text>
</comment>
<evidence type="ECO:0000313" key="4">
    <source>
        <dbReference type="Proteomes" id="UP000284189"/>
    </source>
</evidence>
<name>A0A418N598_9FLAO</name>
<evidence type="ECO:0000313" key="2">
    <source>
        <dbReference type="EMBL" id="RIV69319.1"/>
    </source>
</evidence>
<dbReference type="AlphaFoldDB" id="A0A418N598"/>
<feature type="transmembrane region" description="Helical" evidence="1">
    <location>
        <begin position="21"/>
        <end position="42"/>
    </location>
</feature>
<reference evidence="2 4" key="1">
    <citation type="submission" date="2018-08" db="EMBL/GenBank/DDBJ databases">
        <title>Proposal of Muricauda 72 sp.nov. and Muricauda NH166 sp.nov., isolated from seawater.</title>
        <authorList>
            <person name="Cheng H."/>
            <person name="Wu Y.-H."/>
            <person name="Guo L.-L."/>
            <person name="Xu X.-W."/>
        </authorList>
    </citation>
    <scope>NUCLEOTIDE SEQUENCE [LARGE SCALE GENOMIC DNA]</scope>
    <source>
        <strain evidence="2 4">NH166</strain>
    </source>
</reference>
<keyword evidence="1" id="KW-0472">Membrane</keyword>
<accession>A0A418N598</accession>
<organism evidence="2 4">
    <name type="scientific">Flagellimonas aequoris</name>
    <dbReference type="NCBI Taxonomy" id="2306997"/>
    <lineage>
        <taxon>Bacteria</taxon>
        <taxon>Pseudomonadati</taxon>
        <taxon>Bacteroidota</taxon>
        <taxon>Flavobacteriia</taxon>
        <taxon>Flavobacteriales</taxon>
        <taxon>Flavobacteriaceae</taxon>
        <taxon>Flagellimonas</taxon>
    </lineage>
</organism>
<gene>
    <name evidence="2" type="ORF">D2U88_13010</name>
    <name evidence="3" type="ORF">FQ019_12885</name>
</gene>
<dbReference type="RefSeq" id="WP_119641005.1">
    <property type="nucleotide sequence ID" value="NZ_QXFJ01000029.1"/>
</dbReference>
<dbReference type="InterPro" id="IPR045749">
    <property type="entry name" value="DUF6090"/>
</dbReference>
<keyword evidence="5" id="KW-1185">Reference proteome</keyword>
<dbReference type="Pfam" id="PF19578">
    <property type="entry name" value="DUF6090"/>
    <property type="match status" value="1"/>
</dbReference>
<evidence type="ECO:0000313" key="5">
    <source>
        <dbReference type="Proteomes" id="UP000321528"/>
    </source>
</evidence>
<evidence type="ECO:0000256" key="1">
    <source>
        <dbReference type="SAM" id="Phobius"/>
    </source>
</evidence>
<evidence type="ECO:0000313" key="3">
    <source>
        <dbReference type="EMBL" id="TXK00987.1"/>
    </source>
</evidence>
<keyword evidence="1" id="KW-0812">Transmembrane</keyword>